<proteinExistence type="predicted"/>
<accession>A0A183ES16</accession>
<reference evidence="2 3" key="2">
    <citation type="submission" date="2018-11" db="EMBL/GenBank/DDBJ databases">
        <authorList>
            <consortium name="Pathogen Informatics"/>
        </authorList>
    </citation>
    <scope>NUCLEOTIDE SEQUENCE [LARGE SCALE GENOMIC DNA]</scope>
</reference>
<organism evidence="4">
    <name type="scientific">Gongylonema pulchrum</name>
    <dbReference type="NCBI Taxonomy" id="637853"/>
    <lineage>
        <taxon>Eukaryota</taxon>
        <taxon>Metazoa</taxon>
        <taxon>Ecdysozoa</taxon>
        <taxon>Nematoda</taxon>
        <taxon>Chromadorea</taxon>
        <taxon>Rhabditida</taxon>
        <taxon>Spirurina</taxon>
        <taxon>Spiruromorpha</taxon>
        <taxon>Spiruroidea</taxon>
        <taxon>Gongylonematidae</taxon>
        <taxon>Gongylonema</taxon>
    </lineage>
</organism>
<evidence type="ECO:0000313" key="3">
    <source>
        <dbReference type="Proteomes" id="UP000271098"/>
    </source>
</evidence>
<dbReference type="Proteomes" id="UP000271098">
    <property type="component" value="Unassembled WGS sequence"/>
</dbReference>
<name>A0A183ES16_9BILA</name>
<dbReference type="AlphaFoldDB" id="A0A183ES16"/>
<evidence type="ECO:0000313" key="2">
    <source>
        <dbReference type="EMBL" id="VDN41919.1"/>
    </source>
</evidence>
<sequence>MPNTAQGNAAAAKRKLKSTKKVGTWKRMLASLYNQYAMQLAAKRKKQGRALPIIWWQPVHERLARERRDAWPGAVQPKNETTLLKRTKKELGKKMQLGVVQKTTTTEYNPPVLRLRGASRSVALTTESTSGSTEGGYGKEHEEMPEIQETKSVSNQ</sequence>
<reference evidence="4" key="1">
    <citation type="submission" date="2016-06" db="UniProtKB">
        <authorList>
            <consortium name="WormBaseParasite"/>
        </authorList>
    </citation>
    <scope>IDENTIFICATION</scope>
</reference>
<evidence type="ECO:0000256" key="1">
    <source>
        <dbReference type="SAM" id="MobiDB-lite"/>
    </source>
</evidence>
<gene>
    <name evidence="2" type="ORF">GPUH_LOCUS23756</name>
</gene>
<evidence type="ECO:0000313" key="4">
    <source>
        <dbReference type="WBParaSite" id="GPUH_0002378701-mRNA-1"/>
    </source>
</evidence>
<keyword evidence="3" id="KW-1185">Reference proteome</keyword>
<dbReference type="WBParaSite" id="GPUH_0002378701-mRNA-1">
    <property type="protein sequence ID" value="GPUH_0002378701-mRNA-1"/>
    <property type="gene ID" value="GPUH_0002378701"/>
</dbReference>
<protein>
    <submittedName>
        <fullName evidence="4">DUF5872 domain-containing protein</fullName>
    </submittedName>
</protein>
<feature type="region of interest" description="Disordered" evidence="1">
    <location>
        <begin position="117"/>
        <end position="156"/>
    </location>
</feature>
<dbReference type="EMBL" id="UYRT01098876">
    <property type="protein sequence ID" value="VDN41919.1"/>
    <property type="molecule type" value="Genomic_DNA"/>
</dbReference>